<evidence type="ECO:0000256" key="4">
    <source>
        <dbReference type="PIRSR" id="PIRSR005384-2"/>
    </source>
</evidence>
<evidence type="ECO:0000256" key="2">
    <source>
        <dbReference type="ARBA" id="ARBA00023235"/>
    </source>
</evidence>
<feature type="active site" description="Proton acceptor" evidence="3">
    <location>
        <position position="65"/>
    </location>
</feature>
<dbReference type="NCBIfam" id="TIGR00689">
    <property type="entry name" value="rpiB_lacA_lacB"/>
    <property type="match status" value="1"/>
</dbReference>
<sequence length="145" mass="15685">MKIAISSDHGGNVLRKDIMNLLDESGIEYKDFGPQTDDSVDYPDYAKPVADAVASGEYDRGILICGTGIGMSIAANKVKGIRAALVHDVFSAKATRGHNDSNILAMGERVVGPGLAREIVKTWLAEEFEGGRHQNRIEKISNLEN</sequence>
<dbReference type="OrthoDB" id="1778624at2"/>
<evidence type="ECO:0000313" key="6">
    <source>
        <dbReference type="Proteomes" id="UP000525923"/>
    </source>
</evidence>
<evidence type="ECO:0000256" key="3">
    <source>
        <dbReference type="PIRSR" id="PIRSR005384-1"/>
    </source>
</evidence>
<organism evidence="5 6">
    <name type="scientific">Planococcus koreensis</name>
    <dbReference type="NCBI Taxonomy" id="112331"/>
    <lineage>
        <taxon>Bacteria</taxon>
        <taxon>Bacillati</taxon>
        <taxon>Bacillota</taxon>
        <taxon>Bacilli</taxon>
        <taxon>Bacillales</taxon>
        <taxon>Caryophanaceae</taxon>
        <taxon>Planococcus</taxon>
    </lineage>
</organism>
<feature type="binding site" evidence="4">
    <location>
        <position position="136"/>
    </location>
    <ligand>
        <name>D-ribulose 5-phosphate</name>
        <dbReference type="ChEBI" id="CHEBI:58121"/>
    </ligand>
</feature>
<dbReference type="Pfam" id="PF02502">
    <property type="entry name" value="LacAB_rpiB"/>
    <property type="match status" value="1"/>
</dbReference>
<feature type="binding site" evidence="4">
    <location>
        <position position="109"/>
    </location>
    <ligand>
        <name>D-ribulose 5-phosphate</name>
        <dbReference type="ChEBI" id="CHEBI:58121"/>
    </ligand>
</feature>
<dbReference type="PANTHER" id="PTHR43732:SF1">
    <property type="entry name" value="RIBOSE 5-PHOSPHATE ISOMERASE"/>
    <property type="match status" value="1"/>
</dbReference>
<keyword evidence="6" id="KW-1185">Reference proteome</keyword>
<feature type="binding site" evidence="4">
    <location>
        <position position="99"/>
    </location>
    <ligand>
        <name>D-ribulose 5-phosphate</name>
        <dbReference type="ChEBI" id="CHEBI:58121"/>
    </ligand>
</feature>
<accession>A0A7W8CT09</accession>
<dbReference type="EMBL" id="JACHHE010000002">
    <property type="protein sequence ID" value="MBB5179465.1"/>
    <property type="molecule type" value="Genomic_DNA"/>
</dbReference>
<comment type="similarity">
    <text evidence="1">Belongs to the LacAB/RpiB family.</text>
</comment>
<dbReference type="InterPro" id="IPR004785">
    <property type="entry name" value="RpiB"/>
</dbReference>
<dbReference type="GO" id="GO:0005975">
    <property type="term" value="P:carbohydrate metabolic process"/>
    <property type="evidence" value="ECO:0007669"/>
    <property type="project" value="InterPro"/>
</dbReference>
<name>A0A7W8CT09_9BACL</name>
<evidence type="ECO:0000256" key="1">
    <source>
        <dbReference type="ARBA" id="ARBA00008754"/>
    </source>
</evidence>
<proteinExistence type="inferred from homology"/>
<dbReference type="PANTHER" id="PTHR43732">
    <property type="entry name" value="RIBOSE 5-PHOSPHATE ISOMERASE-RELATED"/>
    <property type="match status" value="1"/>
</dbReference>
<protein>
    <submittedName>
        <fullName evidence="5">Ribose 5-phosphate isomerase B</fullName>
        <ecNumber evidence="5">5.3.1.6</ecNumber>
    </submittedName>
</protein>
<evidence type="ECO:0000313" key="5">
    <source>
        <dbReference type="EMBL" id="MBB5179465.1"/>
    </source>
</evidence>
<dbReference type="NCBIfam" id="NF004051">
    <property type="entry name" value="PRK05571.1"/>
    <property type="match status" value="1"/>
</dbReference>
<feature type="binding site" evidence="4">
    <location>
        <begin position="8"/>
        <end position="9"/>
    </location>
    <ligand>
        <name>D-ribulose 5-phosphate</name>
        <dbReference type="ChEBI" id="CHEBI:58121"/>
    </ligand>
</feature>
<dbReference type="RefSeq" id="WP_135500183.1">
    <property type="nucleotide sequence ID" value="NZ_JACHHE010000002.1"/>
</dbReference>
<dbReference type="AlphaFoldDB" id="A0A7W8CT09"/>
<dbReference type="Proteomes" id="UP000525923">
    <property type="component" value="Unassembled WGS sequence"/>
</dbReference>
<dbReference type="InterPro" id="IPR051812">
    <property type="entry name" value="SPI_LacAB/RpiB"/>
</dbReference>
<dbReference type="Gene3D" id="3.40.1400.10">
    <property type="entry name" value="Sugar-phosphate isomerase, RpiB/LacA/LacB"/>
    <property type="match status" value="1"/>
</dbReference>
<feature type="binding site" evidence="4">
    <location>
        <begin position="66"/>
        <end position="70"/>
    </location>
    <ligand>
        <name>D-ribulose 5-phosphate</name>
        <dbReference type="ChEBI" id="CHEBI:58121"/>
    </ligand>
</feature>
<comment type="caution">
    <text evidence="5">The sequence shown here is derived from an EMBL/GenBank/DDBJ whole genome shotgun (WGS) entry which is preliminary data.</text>
</comment>
<gene>
    <name evidence="5" type="ORF">HNQ44_000889</name>
</gene>
<feature type="active site" description="Proton donor" evidence="3">
    <location>
        <position position="98"/>
    </location>
</feature>
<dbReference type="GO" id="GO:0004751">
    <property type="term" value="F:ribose-5-phosphate isomerase activity"/>
    <property type="evidence" value="ECO:0007669"/>
    <property type="project" value="UniProtKB-EC"/>
</dbReference>
<dbReference type="EC" id="5.3.1.6" evidence="5"/>
<dbReference type="InterPro" id="IPR003500">
    <property type="entry name" value="RpiB_LacA_LacB"/>
</dbReference>
<dbReference type="PIRSF" id="PIRSF005384">
    <property type="entry name" value="RpiB_LacA_B"/>
    <property type="match status" value="1"/>
</dbReference>
<dbReference type="SUPFAM" id="SSF89623">
    <property type="entry name" value="Ribose/Galactose isomerase RpiB/AlsB"/>
    <property type="match status" value="1"/>
</dbReference>
<reference evidence="5 6" key="1">
    <citation type="submission" date="2020-08" db="EMBL/GenBank/DDBJ databases">
        <title>Genomic Encyclopedia of Type Strains, Phase IV (KMG-IV): sequencing the most valuable type-strain genomes for metagenomic binning, comparative biology and taxonomic classification.</title>
        <authorList>
            <person name="Goeker M."/>
        </authorList>
    </citation>
    <scope>NUCLEOTIDE SEQUENCE [LARGE SCALE GENOMIC DNA]</scope>
    <source>
        <strain evidence="5 6">DSM 15895</strain>
    </source>
</reference>
<keyword evidence="2 5" id="KW-0413">Isomerase</keyword>
<feature type="binding site" evidence="4">
    <location>
        <position position="132"/>
    </location>
    <ligand>
        <name>D-ribulose 5-phosphate</name>
        <dbReference type="ChEBI" id="CHEBI:58121"/>
    </ligand>
</feature>
<dbReference type="NCBIfam" id="TIGR01120">
    <property type="entry name" value="rpiB"/>
    <property type="match status" value="1"/>
</dbReference>
<dbReference type="InterPro" id="IPR036569">
    <property type="entry name" value="RpiB_LacA_LacB_sf"/>
</dbReference>